<sequence length="117" mass="13281">MTSKIKLLSVVTFCLFLGMNTVAAQKVVVKNGVEYLEEEDASEDLNSITVPSKSLQVKLKKKGNKNVVDNATIANIRKVSKKRKSLLRFRKKRKQVSNKCFKEADKKCNSIKIKKKH</sequence>
<feature type="chain" id="PRO_5013008968" evidence="1">
    <location>
        <begin position="24"/>
        <end position="117"/>
    </location>
</feature>
<protein>
    <submittedName>
        <fullName evidence="2">Uncharacterized protein</fullName>
    </submittedName>
</protein>
<dbReference type="KEGG" id="tje:TJEJU_3374"/>
<evidence type="ECO:0000256" key="1">
    <source>
        <dbReference type="SAM" id="SignalP"/>
    </source>
</evidence>
<evidence type="ECO:0000313" key="2">
    <source>
        <dbReference type="EMBL" id="SNR17024.1"/>
    </source>
</evidence>
<dbReference type="Proteomes" id="UP000215214">
    <property type="component" value="Chromosome TJEJU"/>
</dbReference>
<organism evidence="2 3">
    <name type="scientific">Tenacibaculum jejuense</name>
    <dbReference type="NCBI Taxonomy" id="584609"/>
    <lineage>
        <taxon>Bacteria</taxon>
        <taxon>Pseudomonadati</taxon>
        <taxon>Bacteroidota</taxon>
        <taxon>Flavobacteriia</taxon>
        <taxon>Flavobacteriales</taxon>
        <taxon>Flavobacteriaceae</taxon>
        <taxon>Tenacibaculum</taxon>
    </lineage>
</organism>
<evidence type="ECO:0000313" key="3">
    <source>
        <dbReference type="Proteomes" id="UP000215214"/>
    </source>
</evidence>
<accession>A0A238UEX2</accession>
<reference evidence="2 3" key="1">
    <citation type="submission" date="2017-07" db="EMBL/GenBank/DDBJ databases">
        <authorList>
            <person name="Sun Z.S."/>
            <person name="Albrecht U."/>
            <person name="Echele G."/>
            <person name="Lee C.C."/>
        </authorList>
    </citation>
    <scope>NUCLEOTIDE SEQUENCE [LARGE SCALE GENOMIC DNA]</scope>
    <source>
        <strain evidence="3">type strain: KCTC 22618</strain>
    </source>
</reference>
<feature type="signal peptide" evidence="1">
    <location>
        <begin position="1"/>
        <end position="23"/>
    </location>
</feature>
<name>A0A238UEX2_9FLAO</name>
<proteinExistence type="predicted"/>
<keyword evidence="1" id="KW-0732">Signal</keyword>
<dbReference type="RefSeq" id="WP_095073962.1">
    <property type="nucleotide sequence ID" value="NZ_LT899436.1"/>
</dbReference>
<gene>
    <name evidence="2" type="ORF">TJEJU_3374</name>
</gene>
<dbReference type="AlphaFoldDB" id="A0A238UEX2"/>
<keyword evidence="3" id="KW-1185">Reference proteome</keyword>
<dbReference type="EMBL" id="LT899436">
    <property type="protein sequence ID" value="SNR17024.1"/>
    <property type="molecule type" value="Genomic_DNA"/>
</dbReference>